<dbReference type="InterPro" id="IPR011043">
    <property type="entry name" value="Gal_Oxase/kelch_b-propeller"/>
</dbReference>
<dbReference type="InParanoid" id="A0A7F5RHP1"/>
<evidence type="ECO:0000259" key="5">
    <source>
        <dbReference type="PROSITE" id="PS50097"/>
    </source>
</evidence>
<organism evidence="6 7">
    <name type="scientific">Agrilus planipennis</name>
    <name type="common">Emerald ash borer</name>
    <name type="synonym">Agrilus marcopoli</name>
    <dbReference type="NCBI Taxonomy" id="224129"/>
    <lineage>
        <taxon>Eukaryota</taxon>
        <taxon>Metazoa</taxon>
        <taxon>Ecdysozoa</taxon>
        <taxon>Arthropoda</taxon>
        <taxon>Hexapoda</taxon>
        <taxon>Insecta</taxon>
        <taxon>Pterygota</taxon>
        <taxon>Neoptera</taxon>
        <taxon>Endopterygota</taxon>
        <taxon>Coleoptera</taxon>
        <taxon>Polyphaga</taxon>
        <taxon>Elateriformia</taxon>
        <taxon>Buprestoidea</taxon>
        <taxon>Buprestidae</taxon>
        <taxon>Agrilinae</taxon>
        <taxon>Agrilus</taxon>
    </lineage>
</organism>
<dbReference type="AlphaFoldDB" id="A0A7F5RHP1"/>
<dbReference type="CDD" id="cd18502">
    <property type="entry name" value="BACK_NS1BP_IVNS1ABP"/>
    <property type="match status" value="1"/>
</dbReference>
<proteinExistence type="predicted"/>
<dbReference type="InterPro" id="IPR011333">
    <property type="entry name" value="SKP1/BTB/POZ_sf"/>
</dbReference>
<dbReference type="PRINTS" id="PR00501">
    <property type="entry name" value="KELCHREPEAT"/>
</dbReference>
<dbReference type="GeneID" id="108734760"/>
<feature type="compositionally biased region" description="Basic and acidic residues" evidence="4">
    <location>
        <begin position="732"/>
        <end position="741"/>
    </location>
</feature>
<protein>
    <submittedName>
        <fullName evidence="7">Influenza virus NS1A-binding protein isoform X1</fullName>
    </submittedName>
</protein>
<dbReference type="InterPro" id="IPR015915">
    <property type="entry name" value="Kelch-typ_b-propeller"/>
</dbReference>
<dbReference type="Proteomes" id="UP000192223">
    <property type="component" value="Unplaced"/>
</dbReference>
<sequence length="764" mass="85664">MILNWGLRPFAAKKLYGLLQLYYVLFMIPKLTEQLLSFYTSFTESIFKMKSMSNGHSSTEKLDMVENEINLNLVFHDEVHHGNLLEGLNKMRKNRQFCDVILHVGNIEIHAHRAVLASASPYLFDLFTNDQEQKLPVENIITYKLNGGFDKHALQLLVEYAYTSKLDVPYQKVKAVYQAATHLKIERVARLCTEHLIKHLSPDNCIEIRNLPGIAKNEEFCKRVDEYIAKEYETISKSPALLNLFCARIEVLNQSRQEMSLVDQNSVCRLVLDWIKRQMNEESLSLDALSEKTHMLYIAIDNSLQDCSGLPSGDISDTEIVQDYKKMSSKTGKPNSKNKRKFLGQPTKPRVLIHSREIGEEPEVEREPDWSLIATSKLADHSFLALVTLAGQLASLSIQLRLNTPTTPSPITTPDVSRSTSEEKPDLYCAIANMSCARCSMGCGNLNNTLLVCGGYDRVECLKTVEQYIPEINKWKELPSMKYPRGRVQIAVLSNKVYAIGGSNGTTELDSVEMLDVNAEKWVSLPKLPLARSNMGVCDLNGLIYCVGGWNGQVGIKQCDTFDPETCTWSTIASLNTGRYQAGVTAFNGLVYAIGGSDAWNCLNTVEVYNPTDNVWTFSKHIITARRGCGVAVFNNKLYVIGGSDGTQSLNSTEVFDEETQSWMVGPSMTTPRSNVEVAVVGDRLYAVGGFSGKSFLNTIEYLDSNSNEWTTFVPKITSEPYKRHRRSSRKSVSDEAKTSELKSPQKSALEEQESKKENRACNL</sequence>
<dbReference type="Pfam" id="PF01344">
    <property type="entry name" value="Kelch_1"/>
    <property type="match status" value="3"/>
</dbReference>
<feature type="region of interest" description="Disordered" evidence="4">
    <location>
        <begin position="721"/>
        <end position="764"/>
    </location>
</feature>
<dbReference type="Gene3D" id="3.30.710.10">
    <property type="entry name" value="Potassium Channel Kv1.1, Chain A"/>
    <property type="match status" value="1"/>
</dbReference>
<dbReference type="GO" id="GO:0003779">
    <property type="term" value="F:actin binding"/>
    <property type="evidence" value="ECO:0007669"/>
    <property type="project" value="UniProtKB-KW"/>
</dbReference>
<evidence type="ECO:0000256" key="1">
    <source>
        <dbReference type="ARBA" id="ARBA00022441"/>
    </source>
</evidence>
<accession>A0A7F5RHP1</accession>
<evidence type="ECO:0000313" key="7">
    <source>
        <dbReference type="RefSeq" id="XP_025835514.1"/>
    </source>
</evidence>
<dbReference type="Pfam" id="PF00651">
    <property type="entry name" value="BTB"/>
    <property type="match status" value="1"/>
</dbReference>
<dbReference type="PANTHER" id="PTHR24412">
    <property type="entry name" value="KELCH PROTEIN"/>
    <property type="match status" value="1"/>
</dbReference>
<feature type="compositionally biased region" description="Basic and acidic residues" evidence="4">
    <location>
        <begin position="749"/>
        <end position="764"/>
    </location>
</feature>
<keyword evidence="2" id="KW-0677">Repeat</keyword>
<dbReference type="SMART" id="SM00612">
    <property type="entry name" value="Kelch"/>
    <property type="match status" value="6"/>
</dbReference>
<gene>
    <name evidence="7" type="primary">LOC108734760</name>
</gene>
<dbReference type="Gene3D" id="2.120.10.80">
    <property type="entry name" value="Kelch-type beta propeller"/>
    <property type="match status" value="2"/>
</dbReference>
<dbReference type="SUPFAM" id="SSF54695">
    <property type="entry name" value="POZ domain"/>
    <property type="match status" value="1"/>
</dbReference>
<keyword evidence="3" id="KW-0009">Actin-binding</keyword>
<dbReference type="Gene3D" id="1.25.40.420">
    <property type="match status" value="1"/>
</dbReference>
<reference evidence="7" key="1">
    <citation type="submission" date="2025-08" db="UniProtKB">
        <authorList>
            <consortium name="RefSeq"/>
        </authorList>
    </citation>
    <scope>IDENTIFICATION</scope>
    <source>
        <tissue evidence="7">Entire body</tissue>
    </source>
</reference>
<dbReference type="InterPro" id="IPR006652">
    <property type="entry name" value="Kelch_1"/>
</dbReference>
<evidence type="ECO:0000256" key="4">
    <source>
        <dbReference type="SAM" id="MobiDB-lite"/>
    </source>
</evidence>
<evidence type="ECO:0000256" key="2">
    <source>
        <dbReference type="ARBA" id="ARBA00022737"/>
    </source>
</evidence>
<evidence type="ECO:0000313" key="6">
    <source>
        <dbReference type="Proteomes" id="UP000192223"/>
    </source>
</evidence>
<name>A0A7F5RHP1_AGRPL</name>
<keyword evidence="1" id="KW-0880">Kelch repeat</keyword>
<dbReference type="RefSeq" id="XP_025835514.1">
    <property type="nucleotide sequence ID" value="XM_025979729.1"/>
</dbReference>
<dbReference type="InterPro" id="IPR000210">
    <property type="entry name" value="BTB/POZ_dom"/>
</dbReference>
<dbReference type="PANTHER" id="PTHR24412:SF396">
    <property type="entry name" value="INFLUENZA VIRUS NS1A-BINDING PROTEIN"/>
    <property type="match status" value="1"/>
</dbReference>
<dbReference type="SMART" id="SM00225">
    <property type="entry name" value="BTB"/>
    <property type="match status" value="1"/>
</dbReference>
<dbReference type="SUPFAM" id="SSF50965">
    <property type="entry name" value="Galactose oxidase, central domain"/>
    <property type="match status" value="1"/>
</dbReference>
<dbReference type="PROSITE" id="PS50097">
    <property type="entry name" value="BTB"/>
    <property type="match status" value="1"/>
</dbReference>
<dbReference type="OrthoDB" id="45365at2759"/>
<evidence type="ECO:0000256" key="3">
    <source>
        <dbReference type="ARBA" id="ARBA00023203"/>
    </source>
</evidence>
<keyword evidence="6" id="KW-1185">Reference proteome</keyword>
<feature type="domain" description="BTB" evidence="5">
    <location>
        <begin position="98"/>
        <end position="170"/>
    </location>
</feature>
<dbReference type="Pfam" id="PF24681">
    <property type="entry name" value="Kelch_KLHDC2_KLHL20_DRC7"/>
    <property type="match status" value="1"/>
</dbReference>
<dbReference type="CDD" id="cd18306">
    <property type="entry name" value="BTB_POZ_NS1BP"/>
    <property type="match status" value="1"/>
</dbReference>
<feature type="region of interest" description="Disordered" evidence="4">
    <location>
        <begin position="326"/>
        <end position="346"/>
    </location>
</feature>